<gene>
    <name evidence="1" type="ORF">DME_LOCUS5501</name>
</gene>
<dbReference type="Proteomes" id="UP000274756">
    <property type="component" value="Unassembled WGS sequence"/>
</dbReference>
<dbReference type="WBParaSite" id="DME_0000114101-mRNA-1">
    <property type="protein sequence ID" value="DME_0000114101-mRNA-1"/>
    <property type="gene ID" value="DME_0000114101"/>
</dbReference>
<protein>
    <submittedName>
        <fullName evidence="4">AIRS_C domain-containing protein</fullName>
    </submittedName>
</protein>
<proteinExistence type="predicted"/>
<sequence>MAGAFLDKRKLKAQELVELPASLAKSYLCKLSGEFATDLARSIGCPYAGKVLLRTDQGKEGQTVPSCSFASVELQFHR</sequence>
<reference evidence="4" key="1">
    <citation type="submission" date="2017-02" db="UniProtKB">
        <authorList>
            <consortium name="WormBaseParasite"/>
        </authorList>
    </citation>
    <scope>IDENTIFICATION</scope>
</reference>
<dbReference type="Proteomes" id="UP000038040">
    <property type="component" value="Unplaced"/>
</dbReference>
<accession>A0A0N4U349</accession>
<evidence type="ECO:0000313" key="2">
    <source>
        <dbReference type="Proteomes" id="UP000038040"/>
    </source>
</evidence>
<evidence type="ECO:0000313" key="3">
    <source>
        <dbReference type="Proteomes" id="UP000274756"/>
    </source>
</evidence>
<dbReference type="EMBL" id="UYYG01001152">
    <property type="protein sequence ID" value="VDN55528.1"/>
    <property type="molecule type" value="Genomic_DNA"/>
</dbReference>
<reference evidence="1 3" key="2">
    <citation type="submission" date="2018-11" db="EMBL/GenBank/DDBJ databases">
        <authorList>
            <consortium name="Pathogen Informatics"/>
        </authorList>
    </citation>
    <scope>NUCLEOTIDE SEQUENCE [LARGE SCALE GENOMIC DNA]</scope>
</reference>
<organism evidence="2 4">
    <name type="scientific">Dracunculus medinensis</name>
    <name type="common">Guinea worm</name>
    <dbReference type="NCBI Taxonomy" id="318479"/>
    <lineage>
        <taxon>Eukaryota</taxon>
        <taxon>Metazoa</taxon>
        <taxon>Ecdysozoa</taxon>
        <taxon>Nematoda</taxon>
        <taxon>Chromadorea</taxon>
        <taxon>Rhabditida</taxon>
        <taxon>Spirurina</taxon>
        <taxon>Dracunculoidea</taxon>
        <taxon>Dracunculidae</taxon>
        <taxon>Dracunculus</taxon>
    </lineage>
</organism>
<evidence type="ECO:0000313" key="4">
    <source>
        <dbReference type="WBParaSite" id="DME_0000114101-mRNA-1"/>
    </source>
</evidence>
<dbReference type="AlphaFoldDB" id="A0A0N4U349"/>
<keyword evidence="3" id="KW-1185">Reference proteome</keyword>
<name>A0A0N4U349_DRAME</name>
<evidence type="ECO:0000313" key="1">
    <source>
        <dbReference type="EMBL" id="VDN55528.1"/>
    </source>
</evidence>